<dbReference type="EMBL" id="RBNJ01002366">
    <property type="protein sequence ID" value="RUS32043.1"/>
    <property type="molecule type" value="Genomic_DNA"/>
</dbReference>
<protein>
    <submittedName>
        <fullName evidence="2">Uncharacterized protein</fullName>
    </submittedName>
</protein>
<evidence type="ECO:0000313" key="2">
    <source>
        <dbReference type="EMBL" id="RUS32043.1"/>
    </source>
</evidence>
<reference evidence="2 3" key="1">
    <citation type="journal article" date="2018" name="New Phytol.">
        <title>Phylogenomics of Endogonaceae and evolution of mycorrhizas within Mucoromycota.</title>
        <authorList>
            <person name="Chang Y."/>
            <person name="Desiro A."/>
            <person name="Na H."/>
            <person name="Sandor L."/>
            <person name="Lipzen A."/>
            <person name="Clum A."/>
            <person name="Barry K."/>
            <person name="Grigoriev I.V."/>
            <person name="Martin F.M."/>
            <person name="Stajich J.E."/>
            <person name="Smith M.E."/>
            <person name="Bonito G."/>
            <person name="Spatafora J.W."/>
        </authorList>
    </citation>
    <scope>NUCLEOTIDE SEQUENCE [LARGE SCALE GENOMIC DNA]</scope>
    <source>
        <strain evidence="2 3">AD002</strain>
    </source>
</reference>
<sequence length="436" mass="49051">MTDHQQQPDPNRAIFSNPNWLSDEKLRVMGVPDLHKESFRRYVYQQAFGLNTCFDVIGPHTFATEFLPLTADEVEAIVSNFSPVYKKCTDENARQKVRGNVVLSALANRIDARIAILGGGAVFIKLNTRSPKDVMFDDFEEAHVNRVIKSIKDDLVDIRKEQTVALESAASAGTTIDPAVQPHVANVPTPSPTDFALASLNRTMLRLLRLTTGESAVTLLLRSRRVNEDLGRVRQFAQYDSCVLAGPNDAATQQGGDEGESTNSLVASLVLRAWSDTVLCDTQLEHRAFVYKGTMTALTQYDSMTYDVRIARAKDEIPARVLAFWQRELRDRLAVRHESYVVDFLVGENEIKVIELNPFHNGAGGCLFSWTTDRQQLMGETLEYRYVCEPAKAEVFKVFPAVWDRELSRLVKSDGERERKEMGVFGVARKVLGKWF</sequence>
<comment type="caution">
    <text evidence="2">The sequence shown here is derived from an EMBL/GenBank/DDBJ whole genome shotgun (WGS) entry which is preliminary data.</text>
</comment>
<proteinExistence type="inferred from homology"/>
<comment type="similarity">
    <text evidence="1">Belongs to the CDC123 family.</text>
</comment>
<organism evidence="2 3">
    <name type="scientific">Jimgerdemannia flammicorona</name>
    <dbReference type="NCBI Taxonomy" id="994334"/>
    <lineage>
        <taxon>Eukaryota</taxon>
        <taxon>Fungi</taxon>
        <taxon>Fungi incertae sedis</taxon>
        <taxon>Mucoromycota</taxon>
        <taxon>Mucoromycotina</taxon>
        <taxon>Endogonomycetes</taxon>
        <taxon>Endogonales</taxon>
        <taxon>Endogonaceae</taxon>
        <taxon>Jimgerdemannia</taxon>
    </lineage>
</organism>
<dbReference type="Pfam" id="PF07065">
    <property type="entry name" value="D123"/>
    <property type="match status" value="1"/>
</dbReference>
<dbReference type="Proteomes" id="UP000274822">
    <property type="component" value="Unassembled WGS sequence"/>
</dbReference>
<evidence type="ECO:0000313" key="3">
    <source>
        <dbReference type="Proteomes" id="UP000274822"/>
    </source>
</evidence>
<dbReference type="InterPro" id="IPR009772">
    <property type="entry name" value="CDC123"/>
</dbReference>
<keyword evidence="3" id="KW-1185">Reference proteome</keyword>
<evidence type="ECO:0000256" key="1">
    <source>
        <dbReference type="ARBA" id="ARBA00011047"/>
    </source>
</evidence>
<name>A0A433QQG8_9FUNG</name>
<dbReference type="GO" id="GO:0005737">
    <property type="term" value="C:cytoplasm"/>
    <property type="evidence" value="ECO:0007669"/>
    <property type="project" value="TreeGrafter"/>
</dbReference>
<dbReference type="AlphaFoldDB" id="A0A433QQG8"/>
<accession>A0A433QQG8</accession>
<dbReference type="PANTHER" id="PTHR15323">
    <property type="entry name" value="D123 PROTEIN"/>
    <property type="match status" value="1"/>
</dbReference>
<gene>
    <name evidence="2" type="ORF">BC938DRAFT_476419</name>
</gene>
<dbReference type="PANTHER" id="PTHR15323:SF6">
    <property type="entry name" value="CELL DIVISION CYCLE PROTEIN 123 HOMOLOG"/>
    <property type="match status" value="1"/>
</dbReference>